<dbReference type="AlphaFoldDB" id="A0A0L0HPL2"/>
<protein>
    <recommendedName>
        <fullName evidence="5">SH3 domain-containing protein</fullName>
    </recommendedName>
</protein>
<evidence type="ECO:0000313" key="3">
    <source>
        <dbReference type="EMBL" id="KND03027.1"/>
    </source>
</evidence>
<keyword evidence="2" id="KW-0812">Transmembrane</keyword>
<gene>
    <name evidence="3" type="ORF">SPPG_02097</name>
</gene>
<dbReference type="InParanoid" id="A0A0L0HPL2"/>
<evidence type="ECO:0000256" key="2">
    <source>
        <dbReference type="SAM" id="Phobius"/>
    </source>
</evidence>
<sequence length="498" mass="53517">MSGGARGGLPLRYPSWAPSASNPKNYPCVLRTTATNAAMTSTLVLQCRPHSFLPVCLFWIAISVLTGAEAVPVPPNSPGTGLGFVEHKVDASSFACRGVLAGGPEGWYLQREKPVTITWEGLRPAAAQRLMLELATPAGSRCNVTTTPVEWSLSRYTYSVPSSAVIANEGPWTLTSPDGAMGSLSNVFLANDIGSCQTTAANNGGGVPSYVGPVTATAAVVIVGMGGLVWFKRHRRVMRSKRKGKAWEVGRDSEQMQEKGTKVQEWMAKAVKKGPKSRDPQTGSDVSDNGSTEYGGSNKSVYSDGPLLFSSGTLEDLKSPSGTSAKSRSSSSSQSNLETTVPKPAVRTYTGPPPRFAGGSSTWRPPREAGILCKAVFAHKPEQPDEMNLRRGDYVVVDAFFEDGWTLVHSQDPLKFKFKKGKEKAGAETRKWMPKAKSKTNDQEDLKKEGRDQNSSGMVPWHCLALATEQDVRQLAKTVSEVSVNSGVTGNYAMSHRL</sequence>
<feature type="compositionally biased region" description="Basic and acidic residues" evidence="1">
    <location>
        <begin position="245"/>
        <end position="262"/>
    </location>
</feature>
<dbReference type="OrthoDB" id="5340910at2759"/>
<feature type="region of interest" description="Disordered" evidence="1">
    <location>
        <begin position="313"/>
        <end position="364"/>
    </location>
</feature>
<feature type="region of interest" description="Disordered" evidence="1">
    <location>
        <begin position="241"/>
        <end position="299"/>
    </location>
</feature>
<feature type="compositionally biased region" description="Polar residues" evidence="1">
    <location>
        <begin position="280"/>
        <end position="299"/>
    </location>
</feature>
<keyword evidence="2" id="KW-0472">Membrane</keyword>
<evidence type="ECO:0000256" key="1">
    <source>
        <dbReference type="SAM" id="MobiDB-lite"/>
    </source>
</evidence>
<feature type="region of interest" description="Disordered" evidence="1">
    <location>
        <begin position="423"/>
        <end position="456"/>
    </location>
</feature>
<keyword evidence="4" id="KW-1185">Reference proteome</keyword>
<evidence type="ECO:0000313" key="4">
    <source>
        <dbReference type="Proteomes" id="UP000053201"/>
    </source>
</evidence>
<dbReference type="VEuPathDB" id="FungiDB:SPPG_02097"/>
<name>A0A0L0HPL2_SPIPD</name>
<dbReference type="SUPFAM" id="SSF50044">
    <property type="entry name" value="SH3-domain"/>
    <property type="match status" value="1"/>
</dbReference>
<feature type="compositionally biased region" description="Basic and acidic residues" evidence="1">
    <location>
        <begin position="439"/>
        <end position="452"/>
    </location>
</feature>
<dbReference type="EMBL" id="KQ257452">
    <property type="protein sequence ID" value="KND03027.1"/>
    <property type="molecule type" value="Genomic_DNA"/>
</dbReference>
<reference evidence="3 4" key="1">
    <citation type="submission" date="2009-08" db="EMBL/GenBank/DDBJ databases">
        <title>The Genome Sequence of Spizellomyces punctatus strain DAOM BR117.</title>
        <authorList>
            <consortium name="The Broad Institute Genome Sequencing Platform"/>
            <person name="Russ C."/>
            <person name="Cuomo C."/>
            <person name="Shea T."/>
            <person name="Young S.K."/>
            <person name="Zeng Q."/>
            <person name="Koehrsen M."/>
            <person name="Haas B."/>
            <person name="Borodovsky M."/>
            <person name="Guigo R."/>
            <person name="Alvarado L."/>
            <person name="Berlin A."/>
            <person name="Bochicchio J."/>
            <person name="Borenstein D."/>
            <person name="Chapman S."/>
            <person name="Chen Z."/>
            <person name="Engels R."/>
            <person name="Freedman E."/>
            <person name="Gellesch M."/>
            <person name="Goldberg J."/>
            <person name="Griggs A."/>
            <person name="Gujja S."/>
            <person name="Heiman D."/>
            <person name="Hepburn T."/>
            <person name="Howarth C."/>
            <person name="Jen D."/>
            <person name="Larson L."/>
            <person name="Lewis B."/>
            <person name="Mehta T."/>
            <person name="Park D."/>
            <person name="Pearson M."/>
            <person name="Roberts A."/>
            <person name="Saif S."/>
            <person name="Shenoy N."/>
            <person name="Sisk P."/>
            <person name="Stolte C."/>
            <person name="Sykes S."/>
            <person name="Thomson T."/>
            <person name="Walk T."/>
            <person name="White J."/>
            <person name="Yandava C."/>
            <person name="Burger G."/>
            <person name="Gray M.W."/>
            <person name="Holland P.W.H."/>
            <person name="King N."/>
            <person name="Lang F.B.F."/>
            <person name="Roger A.J."/>
            <person name="Ruiz-Trillo I."/>
            <person name="Lander E."/>
            <person name="Nusbaum C."/>
        </authorList>
    </citation>
    <scope>NUCLEOTIDE SEQUENCE [LARGE SCALE GENOMIC DNA]</scope>
    <source>
        <strain evidence="3 4">DAOM BR117</strain>
    </source>
</reference>
<feature type="compositionally biased region" description="Low complexity" evidence="1">
    <location>
        <begin position="319"/>
        <end position="335"/>
    </location>
</feature>
<accession>A0A0L0HPL2</accession>
<dbReference type="GeneID" id="27685714"/>
<keyword evidence="2" id="KW-1133">Transmembrane helix</keyword>
<organism evidence="3 4">
    <name type="scientific">Spizellomyces punctatus (strain DAOM BR117)</name>
    <dbReference type="NCBI Taxonomy" id="645134"/>
    <lineage>
        <taxon>Eukaryota</taxon>
        <taxon>Fungi</taxon>
        <taxon>Fungi incertae sedis</taxon>
        <taxon>Chytridiomycota</taxon>
        <taxon>Chytridiomycota incertae sedis</taxon>
        <taxon>Chytridiomycetes</taxon>
        <taxon>Spizellomycetales</taxon>
        <taxon>Spizellomycetaceae</taxon>
        <taxon>Spizellomyces</taxon>
    </lineage>
</organism>
<dbReference type="InterPro" id="IPR036028">
    <property type="entry name" value="SH3-like_dom_sf"/>
</dbReference>
<dbReference type="Gene3D" id="2.30.30.40">
    <property type="entry name" value="SH3 Domains"/>
    <property type="match status" value="1"/>
</dbReference>
<evidence type="ECO:0008006" key="5">
    <source>
        <dbReference type="Google" id="ProtNLM"/>
    </source>
</evidence>
<proteinExistence type="predicted"/>
<dbReference type="Proteomes" id="UP000053201">
    <property type="component" value="Unassembled WGS sequence"/>
</dbReference>
<feature type="transmembrane region" description="Helical" evidence="2">
    <location>
        <begin position="210"/>
        <end position="231"/>
    </location>
</feature>
<dbReference type="RefSeq" id="XP_016611066.1">
    <property type="nucleotide sequence ID" value="XM_016750398.1"/>
</dbReference>